<dbReference type="SUPFAM" id="SSF52096">
    <property type="entry name" value="ClpP/crotonase"/>
    <property type="match status" value="1"/>
</dbReference>
<dbReference type="EMBL" id="JAUSRV010000020">
    <property type="protein sequence ID" value="MDP9974843.1"/>
    <property type="molecule type" value="Genomic_DNA"/>
</dbReference>
<name>A0AAW8EPP3_VARPD</name>
<dbReference type="PROSITE" id="PS00166">
    <property type="entry name" value="ENOYL_COA_HYDRATASE"/>
    <property type="match status" value="1"/>
</dbReference>
<keyword evidence="3" id="KW-0456">Lyase</keyword>
<gene>
    <name evidence="3" type="ORF">J2W39_006127</name>
</gene>
<dbReference type="EC" id="4.2.1.17" evidence="3"/>
<dbReference type="PANTHER" id="PTHR43802">
    <property type="entry name" value="ENOYL-COA HYDRATASE"/>
    <property type="match status" value="1"/>
</dbReference>
<dbReference type="InterPro" id="IPR029045">
    <property type="entry name" value="ClpP/crotonase-like_dom_sf"/>
</dbReference>
<dbReference type="GO" id="GO:0004300">
    <property type="term" value="F:enoyl-CoA hydratase activity"/>
    <property type="evidence" value="ECO:0007669"/>
    <property type="project" value="UniProtKB-EC"/>
</dbReference>
<comment type="similarity">
    <text evidence="1 2">Belongs to the enoyl-CoA hydratase/isomerase family.</text>
</comment>
<dbReference type="Proteomes" id="UP001224845">
    <property type="component" value="Unassembled WGS sequence"/>
</dbReference>
<protein>
    <submittedName>
        <fullName evidence="3">Enoyl-CoA hydratase</fullName>
        <ecNumber evidence="3">4.2.1.17</ecNumber>
    </submittedName>
</protein>
<evidence type="ECO:0000313" key="3">
    <source>
        <dbReference type="EMBL" id="MDP9974843.1"/>
    </source>
</evidence>
<dbReference type="Gene3D" id="3.90.226.10">
    <property type="entry name" value="2-enoyl-CoA Hydratase, Chain A, domain 1"/>
    <property type="match status" value="1"/>
</dbReference>
<proteinExistence type="inferred from homology"/>
<dbReference type="InterPro" id="IPR001753">
    <property type="entry name" value="Enoyl-CoA_hydra/iso"/>
</dbReference>
<dbReference type="NCBIfam" id="NF006100">
    <property type="entry name" value="PRK08252.1"/>
    <property type="match status" value="1"/>
</dbReference>
<dbReference type="Gene3D" id="1.10.12.10">
    <property type="entry name" value="Lyase 2-enoyl-coa Hydratase, Chain A, domain 2"/>
    <property type="match status" value="1"/>
</dbReference>
<dbReference type="InterPro" id="IPR014748">
    <property type="entry name" value="Enoyl-CoA_hydra_C"/>
</dbReference>
<accession>A0AAW8EPP3</accession>
<evidence type="ECO:0000256" key="2">
    <source>
        <dbReference type="RuleBase" id="RU003707"/>
    </source>
</evidence>
<evidence type="ECO:0000313" key="4">
    <source>
        <dbReference type="Proteomes" id="UP001224845"/>
    </source>
</evidence>
<evidence type="ECO:0000256" key="1">
    <source>
        <dbReference type="ARBA" id="ARBA00005254"/>
    </source>
</evidence>
<organism evidence="3 4">
    <name type="scientific">Variovorax paradoxus</name>
    <dbReference type="NCBI Taxonomy" id="34073"/>
    <lineage>
        <taxon>Bacteria</taxon>
        <taxon>Pseudomonadati</taxon>
        <taxon>Pseudomonadota</taxon>
        <taxon>Betaproteobacteria</taxon>
        <taxon>Burkholderiales</taxon>
        <taxon>Comamonadaceae</taxon>
        <taxon>Variovorax</taxon>
    </lineage>
</organism>
<dbReference type="AlphaFoldDB" id="A0AAW8EPP3"/>
<dbReference type="InterPro" id="IPR018376">
    <property type="entry name" value="Enoyl-CoA_hyd/isom_CS"/>
</dbReference>
<dbReference type="RefSeq" id="WP_307596880.1">
    <property type="nucleotide sequence ID" value="NZ_JAUSRV010000020.1"/>
</dbReference>
<dbReference type="Pfam" id="PF00378">
    <property type="entry name" value="ECH_1"/>
    <property type="match status" value="1"/>
</dbReference>
<sequence length="258" mass="27676">MNMDNQAQVSIQRQGATLVISIDRPHVKNAMGTQASEEMCAALDLLDNDPDLVVGIITGTGGNFCTGADLKAAARGERAMTAGRGGFGIVQKPPRKPVIAAVEGYAIGGGFEICLACDLVVAARDAKFGLPEVRSGVMAIGGALLRLPKRVPRAFAMEVILGGQFYDAVDFQRHGLVNRITEPGLALQEAQQWALALQENAPIALLCSKEVVDRSAHLSDDEAWKAQEPIARRVLESRDRAEGFAAFAEKRKPRWTGQ</sequence>
<dbReference type="PANTHER" id="PTHR43802:SF1">
    <property type="entry name" value="IP11341P-RELATED"/>
    <property type="match status" value="1"/>
</dbReference>
<dbReference type="CDD" id="cd06558">
    <property type="entry name" value="crotonase-like"/>
    <property type="match status" value="1"/>
</dbReference>
<reference evidence="3" key="1">
    <citation type="submission" date="2023-07" db="EMBL/GenBank/DDBJ databases">
        <title>Sorghum-associated microbial communities from plants grown in Nebraska, USA.</title>
        <authorList>
            <person name="Schachtman D."/>
        </authorList>
    </citation>
    <scope>NUCLEOTIDE SEQUENCE</scope>
    <source>
        <strain evidence="3">DS3315</strain>
    </source>
</reference>
<comment type="caution">
    <text evidence="3">The sequence shown here is derived from an EMBL/GenBank/DDBJ whole genome shotgun (WGS) entry which is preliminary data.</text>
</comment>